<comment type="caution">
    <text evidence="6">The sequence shown here is derived from an EMBL/GenBank/DDBJ whole genome shotgun (WGS) entry which is preliminary data.</text>
</comment>
<feature type="transmembrane region" description="Helical" evidence="5">
    <location>
        <begin position="106"/>
        <end position="133"/>
    </location>
</feature>
<dbReference type="RefSeq" id="WP_135758524.1">
    <property type="nucleotide sequence ID" value="NZ_RQHW01000002.1"/>
</dbReference>
<dbReference type="InterPro" id="IPR030800">
    <property type="entry name" value="LmtA_Leptospira"/>
</dbReference>
<keyword evidence="4 5" id="KW-0472">Membrane</keyword>
<feature type="transmembrane region" description="Helical" evidence="5">
    <location>
        <begin position="186"/>
        <end position="206"/>
    </location>
</feature>
<feature type="transmembrane region" description="Helical" evidence="5">
    <location>
        <begin position="47"/>
        <end position="70"/>
    </location>
</feature>
<sequence length="253" mass="29644">MAFIEELNQQGNFLFRWRSYIPGLVLAFSLAYLPFVPLFNGNYKHNLYWLGFCFFISLLGLGVRCFTIGYTPARTSGRNTKQQVADLVNQTGIYSLVRHPLYVGNFLMYLGPVLILRDLPFALVYIMFFYLYYERIIFAEEYFLRGKFDKDYLAWADKTPAFIPRLGGYVKPELPFSFKNILKREYPSLFGIIVVFTIFDLIQVYFQLPYLSIGNKFGIWNLFHTIFFGFGVAFYVLTRLVVKTTKFLDVEGR</sequence>
<dbReference type="GO" id="GO:0008168">
    <property type="term" value="F:methyltransferase activity"/>
    <property type="evidence" value="ECO:0007669"/>
    <property type="project" value="UniProtKB-KW"/>
</dbReference>
<dbReference type="GO" id="GO:0032259">
    <property type="term" value="P:methylation"/>
    <property type="evidence" value="ECO:0007669"/>
    <property type="project" value="UniProtKB-KW"/>
</dbReference>
<keyword evidence="7" id="KW-1185">Reference proteome</keyword>
<evidence type="ECO:0000256" key="5">
    <source>
        <dbReference type="SAM" id="Phobius"/>
    </source>
</evidence>
<comment type="subcellular location">
    <subcellularLocation>
        <location evidence="1">Endomembrane system</location>
        <topology evidence="1">Multi-pass membrane protein</topology>
    </subcellularLocation>
</comment>
<reference evidence="6" key="1">
    <citation type="journal article" date="2019" name="PLoS Negl. Trop. Dis.">
        <title>Revisiting the worldwide diversity of Leptospira species in the environment.</title>
        <authorList>
            <person name="Vincent A.T."/>
            <person name="Schiettekatte O."/>
            <person name="Bourhy P."/>
            <person name="Veyrier F.J."/>
            <person name="Picardeau M."/>
        </authorList>
    </citation>
    <scope>NUCLEOTIDE SEQUENCE [LARGE SCALE GENOMIC DNA]</scope>
    <source>
        <strain evidence="6">201300427</strain>
    </source>
</reference>
<organism evidence="6 7">
    <name type="scientific">Leptospira idonii</name>
    <dbReference type="NCBI Taxonomy" id="1193500"/>
    <lineage>
        <taxon>Bacteria</taxon>
        <taxon>Pseudomonadati</taxon>
        <taxon>Spirochaetota</taxon>
        <taxon>Spirochaetia</taxon>
        <taxon>Leptospirales</taxon>
        <taxon>Leptospiraceae</taxon>
        <taxon>Leptospira</taxon>
    </lineage>
</organism>
<proteinExistence type="predicted"/>
<feature type="transmembrane region" description="Helical" evidence="5">
    <location>
        <begin position="20"/>
        <end position="40"/>
    </location>
</feature>
<keyword evidence="3 5" id="KW-1133">Transmembrane helix</keyword>
<dbReference type="PANTHER" id="PTHR12714">
    <property type="entry name" value="PROTEIN-S ISOPRENYLCYSTEINE O-METHYLTRANSFERASE"/>
    <property type="match status" value="1"/>
</dbReference>
<feature type="transmembrane region" description="Helical" evidence="5">
    <location>
        <begin position="218"/>
        <end position="237"/>
    </location>
</feature>
<dbReference type="OrthoDB" id="5471300at2"/>
<dbReference type="AlphaFoldDB" id="A0A4R9M7A1"/>
<evidence type="ECO:0000256" key="4">
    <source>
        <dbReference type="ARBA" id="ARBA00023136"/>
    </source>
</evidence>
<dbReference type="EMBL" id="RQHW01000002">
    <property type="protein sequence ID" value="TGN20989.1"/>
    <property type="molecule type" value="Genomic_DNA"/>
</dbReference>
<dbReference type="PANTHER" id="PTHR12714:SF9">
    <property type="entry name" value="PROTEIN-S-ISOPRENYLCYSTEINE O-METHYLTRANSFERASE"/>
    <property type="match status" value="1"/>
</dbReference>
<evidence type="ECO:0000256" key="1">
    <source>
        <dbReference type="ARBA" id="ARBA00004127"/>
    </source>
</evidence>
<dbReference type="InterPro" id="IPR007318">
    <property type="entry name" value="Phopholipid_MeTrfase"/>
</dbReference>
<keyword evidence="2 5" id="KW-0812">Transmembrane</keyword>
<evidence type="ECO:0000313" key="7">
    <source>
        <dbReference type="Proteomes" id="UP000298058"/>
    </source>
</evidence>
<evidence type="ECO:0000313" key="6">
    <source>
        <dbReference type="EMBL" id="TGN20989.1"/>
    </source>
</evidence>
<accession>A0A4R9M7A1</accession>
<name>A0A4R9M7A1_9LEPT</name>
<dbReference type="Pfam" id="PF04191">
    <property type="entry name" value="PEMT"/>
    <property type="match status" value="1"/>
</dbReference>
<dbReference type="GO" id="GO:0012505">
    <property type="term" value="C:endomembrane system"/>
    <property type="evidence" value="ECO:0007669"/>
    <property type="project" value="UniProtKB-SubCell"/>
</dbReference>
<dbReference type="NCBIfam" id="TIGR04571">
    <property type="entry name" value="LmtA_Leptospira"/>
    <property type="match status" value="1"/>
</dbReference>
<dbReference type="Proteomes" id="UP000298058">
    <property type="component" value="Unassembled WGS sequence"/>
</dbReference>
<evidence type="ECO:0000256" key="3">
    <source>
        <dbReference type="ARBA" id="ARBA00022989"/>
    </source>
</evidence>
<evidence type="ECO:0000256" key="2">
    <source>
        <dbReference type="ARBA" id="ARBA00022692"/>
    </source>
</evidence>
<protein>
    <submittedName>
        <fullName evidence="6">Lipid A Kdo2 1-phosphate O-methyltransferase</fullName>
    </submittedName>
</protein>
<dbReference type="Gene3D" id="1.20.120.1630">
    <property type="match status" value="1"/>
</dbReference>
<keyword evidence="6" id="KW-0808">Transferase</keyword>
<keyword evidence="6" id="KW-0489">Methyltransferase</keyword>
<gene>
    <name evidence="6" type="primary">lmtA</name>
    <name evidence="6" type="ORF">EHS15_00245</name>
</gene>